<dbReference type="RefSeq" id="WP_310833941.1">
    <property type="nucleotide sequence ID" value="NZ_CAWQFN010000334.1"/>
</dbReference>
<name>A0AAP5MAS7_9CYAN</name>
<dbReference type="GO" id="GO:0016747">
    <property type="term" value="F:acyltransferase activity, transferring groups other than amino-acyl groups"/>
    <property type="evidence" value="ECO:0007669"/>
    <property type="project" value="InterPro"/>
</dbReference>
<dbReference type="AlphaFoldDB" id="A0AAP5MAS7"/>
<proteinExistence type="predicted"/>
<dbReference type="InterPro" id="IPR051531">
    <property type="entry name" value="N-acetyltransferase"/>
</dbReference>
<dbReference type="SUPFAM" id="SSF55729">
    <property type="entry name" value="Acyl-CoA N-acyltransferases (Nat)"/>
    <property type="match status" value="1"/>
</dbReference>
<evidence type="ECO:0000259" key="1">
    <source>
        <dbReference type="PROSITE" id="PS51186"/>
    </source>
</evidence>
<dbReference type="PROSITE" id="PS51186">
    <property type="entry name" value="GNAT"/>
    <property type="match status" value="1"/>
</dbReference>
<dbReference type="EMBL" id="JAALHA020000007">
    <property type="protein sequence ID" value="MDR9896238.1"/>
    <property type="molecule type" value="Genomic_DNA"/>
</dbReference>
<evidence type="ECO:0000313" key="2">
    <source>
        <dbReference type="EMBL" id="MDR9896238.1"/>
    </source>
</evidence>
<dbReference type="PANTHER" id="PTHR43792">
    <property type="entry name" value="GNAT FAMILY, PUTATIVE (AFU_ORTHOLOGUE AFUA_3G00765)-RELATED-RELATED"/>
    <property type="match status" value="1"/>
</dbReference>
<dbReference type="PANTHER" id="PTHR43792:SF1">
    <property type="entry name" value="N-ACETYLTRANSFERASE DOMAIN-CONTAINING PROTEIN"/>
    <property type="match status" value="1"/>
</dbReference>
<dbReference type="InterPro" id="IPR000182">
    <property type="entry name" value="GNAT_dom"/>
</dbReference>
<organism evidence="2 3">
    <name type="scientific">Aetokthonos hydrillicola Thurmond2011</name>
    <dbReference type="NCBI Taxonomy" id="2712845"/>
    <lineage>
        <taxon>Bacteria</taxon>
        <taxon>Bacillati</taxon>
        <taxon>Cyanobacteriota</taxon>
        <taxon>Cyanophyceae</taxon>
        <taxon>Nostocales</taxon>
        <taxon>Hapalosiphonaceae</taxon>
        <taxon>Aetokthonos</taxon>
    </lineage>
</organism>
<dbReference type="InterPro" id="IPR016181">
    <property type="entry name" value="Acyl_CoA_acyltransferase"/>
</dbReference>
<feature type="domain" description="N-acetyltransferase" evidence="1">
    <location>
        <begin position="21"/>
        <end position="182"/>
    </location>
</feature>
<protein>
    <submittedName>
        <fullName evidence="2">GNAT family N-acetyltransferase</fullName>
    </submittedName>
</protein>
<comment type="caution">
    <text evidence="2">The sequence shown here is derived from an EMBL/GenBank/DDBJ whole genome shotgun (WGS) entry which is preliminary data.</text>
</comment>
<reference evidence="3" key="1">
    <citation type="journal article" date="2021" name="Science">
        <title>Hunting the eagle killer: A cyanobacterial neurotoxin causes vacuolar myelinopathy.</title>
        <authorList>
            <person name="Breinlinger S."/>
            <person name="Phillips T.J."/>
            <person name="Haram B.N."/>
            <person name="Mares J."/>
            <person name="Martinez Yerena J.A."/>
            <person name="Hrouzek P."/>
            <person name="Sobotka R."/>
            <person name="Henderson W.M."/>
            <person name="Schmieder P."/>
            <person name="Williams S.M."/>
            <person name="Lauderdale J.D."/>
            <person name="Wilde H.D."/>
            <person name="Gerrin W."/>
            <person name="Kust A."/>
            <person name="Washington J.W."/>
            <person name="Wagner C."/>
            <person name="Geier B."/>
            <person name="Liebeke M."/>
            <person name="Enke H."/>
            <person name="Niedermeyer T.H.J."/>
            <person name="Wilde S.B."/>
        </authorList>
    </citation>
    <scope>NUCLEOTIDE SEQUENCE [LARGE SCALE GENOMIC DNA]</scope>
    <source>
        <strain evidence="3">Thurmond2011</strain>
    </source>
</reference>
<dbReference type="Proteomes" id="UP000667802">
    <property type="component" value="Unassembled WGS sequence"/>
</dbReference>
<dbReference type="Pfam" id="PF13302">
    <property type="entry name" value="Acetyltransf_3"/>
    <property type="match status" value="1"/>
</dbReference>
<accession>A0AAP5MAS7</accession>
<sequence length="187" mass="21659">MSKDWHNAYMRSIDTFQTQRLLAERLRAEHLGDFCRMHQDPKVMATLTAHGGILSENETQQSLENNLEHWDRYGFGLWVFRDKVDGQFVGRGGLRNLYVDGKQEVELAYALRSEFWGKGLATEMGEAILRLGFEELCLADIICFTLTTNYASQRVMEKLGFKYERNMIYAGLPHVFYRLNASAKQFS</sequence>
<keyword evidence="3" id="KW-1185">Reference proteome</keyword>
<evidence type="ECO:0000313" key="3">
    <source>
        <dbReference type="Proteomes" id="UP000667802"/>
    </source>
</evidence>
<gene>
    <name evidence="2" type="ORF">G7B40_016950</name>
</gene>
<dbReference type="Gene3D" id="3.40.630.30">
    <property type="match status" value="1"/>
</dbReference>